<evidence type="ECO:0000259" key="9">
    <source>
        <dbReference type="Pfam" id="PF23385"/>
    </source>
</evidence>
<dbReference type="PROSITE" id="PS50082">
    <property type="entry name" value="WD_REPEATS_2"/>
    <property type="match status" value="1"/>
</dbReference>
<dbReference type="InterPro" id="IPR056155">
    <property type="entry name" value="Beta-prop_IFT140_2nd"/>
</dbReference>
<evidence type="ECO:0000256" key="2">
    <source>
        <dbReference type="ARBA" id="ARBA00022574"/>
    </source>
</evidence>
<protein>
    <recommendedName>
        <fullName evidence="14">Intraflagellar transport protein 140 homolog</fullName>
    </recommendedName>
</protein>
<keyword evidence="6" id="KW-0966">Cell projection</keyword>
<dbReference type="Pfam" id="PF24760">
    <property type="entry name" value="TPR_IF140_C"/>
    <property type="match status" value="1"/>
</dbReference>
<evidence type="ECO:0000256" key="5">
    <source>
        <dbReference type="ARBA" id="ARBA00023069"/>
    </source>
</evidence>
<dbReference type="Pfam" id="PF23385">
    <property type="entry name" value="Beta-prop_IFT140_2nd"/>
    <property type="match status" value="1"/>
</dbReference>
<dbReference type="Pfam" id="PF23383">
    <property type="entry name" value="Beta-prop_IFT140_1st"/>
    <property type="match status" value="1"/>
</dbReference>
<sequence length="1486" mass="167385">MAVYFDHRLDCDSNFIKTNISWSPSSLLLAVTCYSDENGGAVQLFTEEGEKIEHNAVQKHCHVSVVAWHPTKRIIAVGWETGEITIWNEQDHEVSDAVHIHKKEVSILHWSSNGSRLSSGDRGGVLHVWKSDSKGRLQQNPMCQHHIQEPLTAILYRPPANGGDPSADISSLARAAVSGDESALDMFNWKRSKNSKLQSFGPSESLAFFVGGGNGGVYYVNENGQCTQSFCLDTSINELLFYEERSILVTVTSQLQMTQHAVLPDGGTQEVLKAKLSGRSGDLSILWTGKGLLATASGEMVVRMWDLASEDNYVLNLDSSNSYDANETIMCISYCHQKGTLAGGTNMGNIALWKYSPSLGKEGDAESMWKLQSPPVVDGQITQVQWAPNKGFIAVNTVANVFMLSEQVMSASFRDETAVVQYGPSSLAIEIFSTGNNHDIKVDIQIKGAYTTKDALAIWNGKRVIIYEYAADRSVIRATGSFVTETMVICLYEQNVYTIEQNKVQVRTFQGTVKQVLSFIDTEGVPICLDICGNYLVVATDVGVVRVYDLSRREAKAHSNAKALADLIPGFGTVISAKCNCTGNRVSVLVQKGVDNSIDPKLYFWDVETDSVQYFNFESGRGEQDDYLDTKNGEELDEDINDAERGKNQAAKDIAGRYPISHYWDMMEPKLVVCEAKYVPVKSTKDSSLFKRSISLNKSDDDCPVEKMIVSLFCTPENGLLIQDSFPLSLQHNSLIGIEVPHLYFVKNPETLDDENQQSDNGDEDMPIYPKLVARRIMRDFVGLESSDKSTRDAMMNFSYYLTIGNMDEAFKAIKLIKSESVWENMAKMCVKSRRLDVATVCLGNMGNARGAKALRESAKEPELDARVAVLAIQLGLYEDAERLLKNCKRYDLLNEFYQNSGQWEKAQETAEKYDRIHLRTTNYNFAKHLEDIGETALAVQNYEKSGTQRFEVPRMFGDDPDILEQYIINSKDKKLRKWWAQYLESTSDMKTALQFYESAQDYFSVVRVYCYCEEMAKAAEICNETGDAAACYYLARQYENQGQIKEAIHFFSRAKAFGSAIRLCKEHDIEDQLLNLALLGRPEDMMEAARYYEQKPGSQDKAVMLYHKAGNFSKATDLAFKNKEFGALQHISGDLDERADPELLRRCGDFFLENGQYDKAVDLLALAKKYWDALKICMEKHVEMTEELCEKLSPEKDENENNPQERLKILEAVAEVCMHQGQYHIATKKYTQAGNKLKAMKALLKSGDTEKIVFFAGVSRQREIYVMAANYLQSLDWRKDPEIMKNIIGFYSKGRALDSLAGFYDACAQVEIDEYQNYDKALGALGEAYKCMSKAKLADESLQEERMAQFKHKITVIKKFVLARKAYEDDPEDAIKQCQVILAETDQEGSLRLGDVYGFMIEHYAKKERWKAAYSTLEELKSKMPVVNPAYYVEMKTIEAIHRALDIPLSRTINTDRLNGFRKSPEEEDGEILDEEVAEELVNGV</sequence>
<dbReference type="Gene3D" id="2.130.10.10">
    <property type="entry name" value="YVTN repeat-like/Quinoprotein amine dehydrogenase"/>
    <property type="match status" value="2"/>
</dbReference>
<evidence type="ECO:0000313" key="12">
    <source>
        <dbReference type="EMBL" id="KAK6187760.1"/>
    </source>
</evidence>
<evidence type="ECO:0000313" key="13">
    <source>
        <dbReference type="Proteomes" id="UP001347796"/>
    </source>
</evidence>
<evidence type="ECO:0000256" key="3">
    <source>
        <dbReference type="ARBA" id="ARBA00022737"/>
    </source>
</evidence>
<evidence type="ECO:0008006" key="14">
    <source>
        <dbReference type="Google" id="ProtNLM"/>
    </source>
</evidence>
<keyword evidence="5" id="KW-0969">Cilium</keyword>
<dbReference type="GO" id="GO:0005930">
    <property type="term" value="C:axoneme"/>
    <property type="evidence" value="ECO:0007669"/>
    <property type="project" value="TreeGrafter"/>
</dbReference>
<evidence type="ECO:0000259" key="8">
    <source>
        <dbReference type="Pfam" id="PF23383"/>
    </source>
</evidence>
<dbReference type="InterPro" id="IPR056156">
    <property type="entry name" value="TPR_IF140_C"/>
</dbReference>
<keyword evidence="3" id="KW-0677">Repeat</keyword>
<feature type="domain" description="IF140 C-terminal TPR" evidence="10">
    <location>
        <begin position="1299"/>
        <end position="1422"/>
    </location>
</feature>
<evidence type="ECO:0000256" key="6">
    <source>
        <dbReference type="ARBA" id="ARBA00023273"/>
    </source>
</evidence>
<dbReference type="GO" id="GO:0030991">
    <property type="term" value="C:intraciliary transport particle A"/>
    <property type="evidence" value="ECO:0007669"/>
    <property type="project" value="TreeGrafter"/>
</dbReference>
<keyword evidence="4" id="KW-0802">TPR repeat</keyword>
<feature type="domain" description="IFT140 second beta-propeller" evidence="9">
    <location>
        <begin position="416"/>
        <end position="747"/>
    </location>
</feature>
<dbReference type="InterPro" id="IPR036322">
    <property type="entry name" value="WD40_repeat_dom_sf"/>
</dbReference>
<dbReference type="Proteomes" id="UP001347796">
    <property type="component" value="Unassembled WGS sequence"/>
</dbReference>
<evidence type="ECO:0000256" key="4">
    <source>
        <dbReference type="ARBA" id="ARBA00022803"/>
    </source>
</evidence>
<proteinExistence type="predicted"/>
<feature type="domain" description="IFT140 first beta-propeller" evidence="8">
    <location>
        <begin position="2"/>
        <end position="407"/>
    </location>
</feature>
<dbReference type="FunFam" id="1.25.40.470:FF:000010">
    <property type="entry name" value="Intraflagellar transport 140 homolog (Chlamydomonas)"/>
    <property type="match status" value="1"/>
</dbReference>
<keyword evidence="13" id="KW-1185">Reference proteome</keyword>
<organism evidence="12 13">
    <name type="scientific">Patella caerulea</name>
    <name type="common">Rayed Mediterranean limpet</name>
    <dbReference type="NCBI Taxonomy" id="87958"/>
    <lineage>
        <taxon>Eukaryota</taxon>
        <taxon>Metazoa</taxon>
        <taxon>Spiralia</taxon>
        <taxon>Lophotrochozoa</taxon>
        <taxon>Mollusca</taxon>
        <taxon>Gastropoda</taxon>
        <taxon>Patellogastropoda</taxon>
        <taxon>Patelloidea</taxon>
        <taxon>Patellidae</taxon>
        <taxon>Patella</taxon>
    </lineage>
</organism>
<dbReference type="InterPro" id="IPR011990">
    <property type="entry name" value="TPR-like_helical_dom_sf"/>
</dbReference>
<dbReference type="GO" id="GO:0036064">
    <property type="term" value="C:ciliary basal body"/>
    <property type="evidence" value="ECO:0007669"/>
    <property type="project" value="TreeGrafter"/>
</dbReference>
<keyword evidence="2 7" id="KW-0853">WD repeat</keyword>
<evidence type="ECO:0000256" key="1">
    <source>
        <dbReference type="ARBA" id="ARBA00004138"/>
    </source>
</evidence>
<reference evidence="12 13" key="1">
    <citation type="submission" date="2024-01" db="EMBL/GenBank/DDBJ databases">
        <title>The genome of the rayed Mediterranean limpet Patella caerulea (Linnaeus, 1758).</title>
        <authorList>
            <person name="Anh-Thu Weber A."/>
            <person name="Halstead-Nussloch G."/>
        </authorList>
    </citation>
    <scope>NUCLEOTIDE SEQUENCE [LARGE SCALE GENOMIC DNA]</scope>
    <source>
        <strain evidence="12">AATW-2023a</strain>
        <tissue evidence="12">Whole specimen</tissue>
    </source>
</reference>
<feature type="domain" description="IF140/IFT172/WDR19 TPR" evidence="11">
    <location>
        <begin position="805"/>
        <end position="1291"/>
    </location>
</feature>
<dbReference type="SMART" id="SM00320">
    <property type="entry name" value="WD40"/>
    <property type="match status" value="5"/>
</dbReference>
<dbReference type="PANTHER" id="PTHR15722:SF7">
    <property type="entry name" value="INTRAFLAGELLAR TRANSPORT PROTEIN 140 HOMOLOG"/>
    <property type="match status" value="1"/>
</dbReference>
<dbReference type="InterPro" id="IPR015943">
    <property type="entry name" value="WD40/YVTN_repeat-like_dom_sf"/>
</dbReference>
<dbReference type="SUPFAM" id="SSF50978">
    <property type="entry name" value="WD40 repeat-like"/>
    <property type="match status" value="1"/>
</dbReference>
<evidence type="ECO:0000259" key="10">
    <source>
        <dbReference type="Pfam" id="PF24760"/>
    </source>
</evidence>
<dbReference type="SUPFAM" id="SSF48452">
    <property type="entry name" value="TPR-like"/>
    <property type="match status" value="2"/>
</dbReference>
<dbReference type="EMBL" id="JAZGQO010000004">
    <property type="protein sequence ID" value="KAK6187760.1"/>
    <property type="molecule type" value="Genomic_DNA"/>
</dbReference>
<dbReference type="PANTHER" id="PTHR15722">
    <property type="entry name" value="IFT140/172-RELATED"/>
    <property type="match status" value="1"/>
</dbReference>
<evidence type="ECO:0000256" key="7">
    <source>
        <dbReference type="PROSITE-ProRule" id="PRU00221"/>
    </source>
</evidence>
<dbReference type="InterPro" id="IPR001680">
    <property type="entry name" value="WD40_rpt"/>
</dbReference>
<dbReference type="InterPro" id="IPR011044">
    <property type="entry name" value="Quino_amine_DH_bsu"/>
</dbReference>
<dbReference type="FunFam" id="1.25.40.470:FF:000011">
    <property type="entry name" value="Intraflagellar transport protein 140"/>
    <property type="match status" value="1"/>
</dbReference>
<dbReference type="SUPFAM" id="SSF50969">
    <property type="entry name" value="YVTN repeat-like/Quinoprotein amine dehydrogenase"/>
    <property type="match status" value="1"/>
</dbReference>
<dbReference type="InterPro" id="IPR056168">
    <property type="entry name" value="TPR_IF140/IFT172/WDR19"/>
</dbReference>
<comment type="caution">
    <text evidence="12">The sequence shown here is derived from an EMBL/GenBank/DDBJ whole genome shotgun (WGS) entry which is preliminary data.</text>
</comment>
<feature type="repeat" description="WD" evidence="7">
    <location>
        <begin position="98"/>
        <end position="139"/>
    </location>
</feature>
<accession>A0AAN8K465</accession>
<gene>
    <name evidence="12" type="ORF">SNE40_005716</name>
</gene>
<name>A0AAN8K465_PATCE</name>
<comment type="subcellular location">
    <subcellularLocation>
        <location evidence="1">Cell projection</location>
        <location evidence="1">Cilium</location>
    </subcellularLocation>
</comment>
<dbReference type="GO" id="GO:0035721">
    <property type="term" value="P:intraciliary retrograde transport"/>
    <property type="evidence" value="ECO:0007669"/>
    <property type="project" value="TreeGrafter"/>
</dbReference>
<dbReference type="Gene3D" id="1.25.40.470">
    <property type="match status" value="2"/>
</dbReference>
<dbReference type="InterPro" id="IPR056154">
    <property type="entry name" value="Beta-prop_IFT140_1st"/>
</dbReference>
<dbReference type="Pfam" id="PF24762">
    <property type="entry name" value="TPR_IF140-IFT172"/>
    <property type="match status" value="1"/>
</dbReference>
<evidence type="ECO:0000259" key="11">
    <source>
        <dbReference type="Pfam" id="PF24762"/>
    </source>
</evidence>